<dbReference type="EMBL" id="JADNYJ010000128">
    <property type="protein sequence ID" value="KAF8881836.1"/>
    <property type="molecule type" value="Genomic_DNA"/>
</dbReference>
<evidence type="ECO:0008006" key="3">
    <source>
        <dbReference type="Google" id="ProtNLM"/>
    </source>
</evidence>
<keyword evidence="2" id="KW-1185">Reference proteome</keyword>
<dbReference type="InterPro" id="IPR051807">
    <property type="entry name" value="Sec-metab_biosynth-assoc"/>
</dbReference>
<sequence length="115" mass="12974">MAANPFDKATNVFWVYAPYSTDPEIQTRRSTVRAEHLVNIARLYDAKIIRGGGVLFEAEPKDKDSPMAVGTTMVVNLGSVAEVRKVLEEDIYWTSKVWDNDKLLILPHLYFAAES</sequence>
<comment type="caution">
    <text evidence="1">The sequence shown here is derived from an EMBL/GenBank/DDBJ whole genome shotgun (WGS) entry which is preliminary data.</text>
</comment>
<proteinExistence type="predicted"/>
<name>A0A9P5NEF0_GYMJU</name>
<dbReference type="InterPro" id="IPR011008">
    <property type="entry name" value="Dimeric_a/b-barrel"/>
</dbReference>
<gene>
    <name evidence="1" type="ORF">CPB84DRAFT_1851461</name>
</gene>
<protein>
    <recommendedName>
        <fullName evidence="3">YCII-related domain-containing protein</fullName>
    </recommendedName>
</protein>
<evidence type="ECO:0000313" key="2">
    <source>
        <dbReference type="Proteomes" id="UP000724874"/>
    </source>
</evidence>
<reference evidence="1" key="1">
    <citation type="submission" date="2020-11" db="EMBL/GenBank/DDBJ databases">
        <authorList>
            <consortium name="DOE Joint Genome Institute"/>
            <person name="Ahrendt S."/>
            <person name="Riley R."/>
            <person name="Andreopoulos W."/>
            <person name="LaButti K."/>
            <person name="Pangilinan J."/>
            <person name="Ruiz-duenas F.J."/>
            <person name="Barrasa J.M."/>
            <person name="Sanchez-Garcia M."/>
            <person name="Camarero S."/>
            <person name="Miyauchi S."/>
            <person name="Serrano A."/>
            <person name="Linde D."/>
            <person name="Babiker R."/>
            <person name="Drula E."/>
            <person name="Ayuso-Fernandez I."/>
            <person name="Pacheco R."/>
            <person name="Padilla G."/>
            <person name="Ferreira P."/>
            <person name="Barriuso J."/>
            <person name="Kellner H."/>
            <person name="Castanera R."/>
            <person name="Alfaro M."/>
            <person name="Ramirez L."/>
            <person name="Pisabarro A.G."/>
            <person name="Kuo A."/>
            <person name="Tritt A."/>
            <person name="Lipzen A."/>
            <person name="He G."/>
            <person name="Yan M."/>
            <person name="Ng V."/>
            <person name="Cullen D."/>
            <person name="Martin F."/>
            <person name="Rosso M.-N."/>
            <person name="Henrissat B."/>
            <person name="Hibbett D."/>
            <person name="Martinez A.T."/>
            <person name="Grigoriev I.V."/>
        </authorList>
    </citation>
    <scope>NUCLEOTIDE SEQUENCE</scope>
    <source>
        <strain evidence="1">AH 44721</strain>
    </source>
</reference>
<dbReference type="SUPFAM" id="SSF54909">
    <property type="entry name" value="Dimeric alpha+beta barrel"/>
    <property type="match status" value="1"/>
</dbReference>
<dbReference type="OrthoDB" id="5519740at2759"/>
<dbReference type="Gene3D" id="3.30.70.1060">
    <property type="entry name" value="Dimeric alpha+beta barrel"/>
    <property type="match status" value="1"/>
</dbReference>
<dbReference type="PANTHER" id="PTHR33606">
    <property type="entry name" value="PROTEIN YCII"/>
    <property type="match status" value="1"/>
</dbReference>
<dbReference type="Proteomes" id="UP000724874">
    <property type="component" value="Unassembled WGS sequence"/>
</dbReference>
<evidence type="ECO:0000313" key="1">
    <source>
        <dbReference type="EMBL" id="KAF8881836.1"/>
    </source>
</evidence>
<dbReference type="AlphaFoldDB" id="A0A9P5NEF0"/>
<dbReference type="PANTHER" id="PTHR33606:SF3">
    <property type="entry name" value="PROTEIN YCII"/>
    <property type="match status" value="1"/>
</dbReference>
<accession>A0A9P5NEF0</accession>
<organism evidence="1 2">
    <name type="scientific">Gymnopilus junonius</name>
    <name type="common">Spectacular rustgill mushroom</name>
    <name type="synonym">Gymnopilus spectabilis subsp. junonius</name>
    <dbReference type="NCBI Taxonomy" id="109634"/>
    <lineage>
        <taxon>Eukaryota</taxon>
        <taxon>Fungi</taxon>
        <taxon>Dikarya</taxon>
        <taxon>Basidiomycota</taxon>
        <taxon>Agaricomycotina</taxon>
        <taxon>Agaricomycetes</taxon>
        <taxon>Agaricomycetidae</taxon>
        <taxon>Agaricales</taxon>
        <taxon>Agaricineae</taxon>
        <taxon>Hymenogastraceae</taxon>
        <taxon>Gymnopilus</taxon>
    </lineage>
</organism>